<dbReference type="EC" id="4.2.2.29" evidence="7"/>
<evidence type="ECO:0000256" key="2">
    <source>
        <dbReference type="ARBA" id="ARBA00022692"/>
    </source>
</evidence>
<dbReference type="GO" id="GO:0008932">
    <property type="term" value="F:lytic endotransglycosylase activity"/>
    <property type="evidence" value="ECO:0007669"/>
    <property type="project" value="UniProtKB-UniRule"/>
</dbReference>
<dbReference type="Pfam" id="PF02618">
    <property type="entry name" value="YceG"/>
    <property type="match status" value="1"/>
</dbReference>
<evidence type="ECO:0000256" key="4">
    <source>
        <dbReference type="ARBA" id="ARBA00023136"/>
    </source>
</evidence>
<accession>A0A7C5USS2</accession>
<protein>
    <recommendedName>
        <fullName evidence="7">Endolytic murein transglycosylase</fullName>
        <ecNumber evidence="7">4.2.2.29</ecNumber>
    </recommendedName>
    <alternativeName>
        <fullName evidence="7">Peptidoglycan lytic transglycosylase</fullName>
    </alternativeName>
    <alternativeName>
        <fullName evidence="7">Peptidoglycan polymerization terminase</fullName>
    </alternativeName>
</protein>
<reference evidence="8" key="1">
    <citation type="journal article" date="2020" name="mSystems">
        <title>Genome- and Community-Level Interaction Insights into Carbon Utilization and Element Cycling Functions of Hydrothermarchaeota in Hydrothermal Sediment.</title>
        <authorList>
            <person name="Zhou Z."/>
            <person name="Liu Y."/>
            <person name="Xu W."/>
            <person name="Pan J."/>
            <person name="Luo Z.H."/>
            <person name="Li M."/>
        </authorList>
    </citation>
    <scope>NUCLEOTIDE SEQUENCE [LARGE SCALE GENOMIC DNA]</scope>
    <source>
        <strain evidence="8">SpSt-1042</strain>
    </source>
</reference>
<keyword evidence="2 7" id="KW-0812">Transmembrane</keyword>
<dbReference type="GO" id="GO:0009252">
    <property type="term" value="P:peptidoglycan biosynthetic process"/>
    <property type="evidence" value="ECO:0007669"/>
    <property type="project" value="UniProtKB-UniRule"/>
</dbReference>
<keyword evidence="1 7" id="KW-1003">Cell membrane</keyword>
<feature type="site" description="Important for catalytic activity" evidence="7">
    <location>
        <position position="252"/>
    </location>
</feature>
<comment type="similarity">
    <text evidence="7">Belongs to the transglycosylase MltG family.</text>
</comment>
<gene>
    <name evidence="7 8" type="primary">mltG</name>
    <name evidence="8" type="ORF">ENL96_02245</name>
</gene>
<dbReference type="NCBIfam" id="TIGR00247">
    <property type="entry name" value="endolytic transglycosylase MltG"/>
    <property type="match status" value="1"/>
</dbReference>
<proteinExistence type="inferred from homology"/>
<dbReference type="AlphaFoldDB" id="A0A7C5USS2"/>
<evidence type="ECO:0000256" key="3">
    <source>
        <dbReference type="ARBA" id="ARBA00022989"/>
    </source>
</evidence>
<comment type="function">
    <text evidence="7">Functions as a peptidoglycan terminase that cleaves nascent peptidoglycan strands endolytically to terminate their elongation.</text>
</comment>
<keyword evidence="5 7" id="KW-0456">Lyase</keyword>
<feature type="transmembrane region" description="Helical" evidence="7">
    <location>
        <begin position="16"/>
        <end position="36"/>
    </location>
</feature>
<evidence type="ECO:0000256" key="1">
    <source>
        <dbReference type="ARBA" id="ARBA00022475"/>
    </source>
</evidence>
<dbReference type="EMBL" id="DRVY01000064">
    <property type="protein sequence ID" value="HHR92309.1"/>
    <property type="molecule type" value="Genomic_DNA"/>
</dbReference>
<evidence type="ECO:0000256" key="6">
    <source>
        <dbReference type="ARBA" id="ARBA00023316"/>
    </source>
</evidence>
<dbReference type="InterPro" id="IPR003770">
    <property type="entry name" value="MLTG-like"/>
</dbReference>
<dbReference type="PANTHER" id="PTHR30518">
    <property type="entry name" value="ENDOLYTIC MUREIN TRANSGLYCOSYLASE"/>
    <property type="match status" value="1"/>
</dbReference>
<dbReference type="Gene3D" id="3.30.1490.480">
    <property type="entry name" value="Endolytic murein transglycosylase"/>
    <property type="match status" value="1"/>
</dbReference>
<keyword evidence="4 7" id="KW-0472">Membrane</keyword>
<keyword evidence="6 7" id="KW-0961">Cell wall biogenesis/degradation</keyword>
<dbReference type="GO" id="GO:0071555">
    <property type="term" value="P:cell wall organization"/>
    <property type="evidence" value="ECO:0007669"/>
    <property type="project" value="UniProtKB-KW"/>
</dbReference>
<comment type="catalytic activity">
    <reaction evidence="7">
        <text>a peptidoglycan chain = a peptidoglycan chain with N-acetyl-1,6-anhydromuramyl-[peptide] at the reducing end + a peptidoglycan chain with N-acetylglucosamine at the non-reducing end.</text>
        <dbReference type="EC" id="4.2.2.29"/>
    </reaction>
</comment>
<keyword evidence="3 7" id="KW-1133">Transmembrane helix</keyword>
<evidence type="ECO:0000256" key="7">
    <source>
        <dbReference type="HAMAP-Rule" id="MF_02065"/>
    </source>
</evidence>
<evidence type="ECO:0000313" key="8">
    <source>
        <dbReference type="EMBL" id="HHR92309.1"/>
    </source>
</evidence>
<organism evidence="8">
    <name type="scientific">candidate division CPR3 bacterium</name>
    <dbReference type="NCBI Taxonomy" id="2268181"/>
    <lineage>
        <taxon>Bacteria</taxon>
        <taxon>Bacteria division CPR3</taxon>
    </lineage>
</organism>
<dbReference type="GO" id="GO:0005886">
    <property type="term" value="C:plasma membrane"/>
    <property type="evidence" value="ECO:0007669"/>
    <property type="project" value="UniProtKB-SubCell"/>
</dbReference>
<dbReference type="Gene3D" id="3.30.160.60">
    <property type="entry name" value="Classic Zinc Finger"/>
    <property type="match status" value="1"/>
</dbReference>
<name>A0A7C5USS2_UNCC3</name>
<dbReference type="HAMAP" id="MF_02065">
    <property type="entry name" value="MltG"/>
    <property type="match status" value="1"/>
</dbReference>
<comment type="caution">
    <text evidence="8">The sequence shown here is derived from an EMBL/GenBank/DDBJ whole genome shotgun (WGS) entry which is preliminary data.</text>
</comment>
<dbReference type="PANTHER" id="PTHR30518:SF2">
    <property type="entry name" value="ENDOLYTIC MUREIN TRANSGLYCOSYLASE"/>
    <property type="match status" value="1"/>
</dbReference>
<sequence length="371" mass="43321">MTKKFLFVEKVSKIKMVLVAVVFLLFSLLAAIFLYYRSYYYREISLQNSQDSSTVDIVIAPGDSVKTIAEKLVSAGVLRPSKMPDGNYVFYWYVEFSGSERVLQAGKFSVPKNLNMVQLVDLLKHAPPQDLWISIIENQRIEEVADVIDKVLNSEENIKNSKFNKSEFIEKAKTARYEEFEFMQYIPAGKPLEGFLFPDTYLVQRDTDSEKMLKLLLSTFETKVYKRYRDKFSQNKYSLYELTTMASIIEREGRFEEERRMIADILFRRLETPGWKLEVDATLQYGLGWSEEEGTWWRKNLPARNTPNEYNTSIHSGLPPTPICNPGTSAFDAVLNPKPNDFWYYMHDKNGVVHFAKTLEEHNENVRKYLW</sequence>
<evidence type="ECO:0000256" key="5">
    <source>
        <dbReference type="ARBA" id="ARBA00023239"/>
    </source>
</evidence>
<comment type="subcellular location">
    <subcellularLocation>
        <location evidence="7">Cell membrane</location>
        <topology evidence="7">Single-pass membrane protein</topology>
    </subcellularLocation>
</comment>